<evidence type="ECO:0000259" key="9">
    <source>
        <dbReference type="Pfam" id="PF20628"/>
    </source>
</evidence>
<keyword evidence="5" id="KW-0408">Iron</keyword>
<dbReference type="EnsemblBacteria" id="ABL72080">
    <property type="protein sequence ID" value="ABL72080"/>
    <property type="gene ID" value="Pden_4014"/>
</dbReference>
<dbReference type="GO" id="GO:0046872">
    <property type="term" value="F:metal ion binding"/>
    <property type="evidence" value="ECO:0007669"/>
    <property type="project" value="UniProtKB-KW"/>
</dbReference>
<dbReference type="Pfam" id="PF20628">
    <property type="entry name" value="Dyp_perox_C"/>
    <property type="match status" value="1"/>
</dbReference>
<dbReference type="InterPro" id="IPR011008">
    <property type="entry name" value="Dimeric_a/b-barrel"/>
</dbReference>
<proteinExistence type="inferred from homology"/>
<dbReference type="RefSeq" id="WP_011750248.1">
    <property type="nucleotide sequence ID" value="NC_008687.1"/>
</dbReference>
<dbReference type="GO" id="GO:0005829">
    <property type="term" value="C:cytosol"/>
    <property type="evidence" value="ECO:0007669"/>
    <property type="project" value="TreeGrafter"/>
</dbReference>
<dbReference type="EMBL" id="CP000490">
    <property type="protein sequence ID" value="ABL72080.1"/>
    <property type="molecule type" value="Genomic_DNA"/>
</dbReference>
<reference evidence="11" key="1">
    <citation type="submission" date="2006-12" db="EMBL/GenBank/DDBJ databases">
        <title>Complete sequence of chromosome 2 of Paracoccus denitrificans PD1222.</title>
        <authorList>
            <person name="Copeland A."/>
            <person name="Lucas S."/>
            <person name="Lapidus A."/>
            <person name="Barry K."/>
            <person name="Detter J.C."/>
            <person name="Glavina del Rio T."/>
            <person name="Hammon N."/>
            <person name="Israni S."/>
            <person name="Dalin E."/>
            <person name="Tice H."/>
            <person name="Pitluck S."/>
            <person name="Munk A.C."/>
            <person name="Brettin T."/>
            <person name="Bruce D."/>
            <person name="Han C."/>
            <person name="Tapia R."/>
            <person name="Gilna P."/>
            <person name="Schmutz J."/>
            <person name="Larimer F."/>
            <person name="Land M."/>
            <person name="Hauser L."/>
            <person name="Kyrpides N."/>
            <person name="Lykidis A."/>
            <person name="Spiro S."/>
            <person name="Richardson D.J."/>
            <person name="Moir J.W.B."/>
            <person name="Ferguson S.J."/>
            <person name="van Spanning R.J.M."/>
            <person name="Richardson P."/>
        </authorList>
    </citation>
    <scope>NUCLEOTIDE SEQUENCE [LARGE SCALE GENOMIC DNA]</scope>
    <source>
        <strain evidence="11">Pd 1222</strain>
    </source>
</reference>
<dbReference type="GO" id="GO:0004601">
    <property type="term" value="F:peroxidase activity"/>
    <property type="evidence" value="ECO:0007669"/>
    <property type="project" value="UniProtKB-KW"/>
</dbReference>
<feature type="domain" description="Dyp-type peroxidase N-terminal" evidence="8">
    <location>
        <begin position="14"/>
        <end position="136"/>
    </location>
</feature>
<keyword evidence="3" id="KW-0479">Metal-binding</keyword>
<gene>
    <name evidence="10" type="ordered locus">Pden_4014</name>
</gene>
<comment type="similarity">
    <text evidence="6">Belongs to the DyP-type peroxidase family.</text>
</comment>
<dbReference type="InterPro" id="IPR048328">
    <property type="entry name" value="Dyp_perox_C"/>
</dbReference>
<feature type="region of interest" description="Disordered" evidence="7">
    <location>
        <begin position="314"/>
        <end position="340"/>
    </location>
</feature>
<dbReference type="OrthoDB" id="9781066at2"/>
<evidence type="ECO:0000256" key="7">
    <source>
        <dbReference type="SAM" id="MobiDB-lite"/>
    </source>
</evidence>
<dbReference type="Proteomes" id="UP000000361">
    <property type="component" value="Chromosome 2"/>
</dbReference>
<protein>
    <submittedName>
        <fullName evidence="10">Dyp-type peroxidase family</fullName>
    </submittedName>
</protein>
<dbReference type="NCBIfam" id="TIGR01413">
    <property type="entry name" value="Dyp_perox_fam"/>
    <property type="match status" value="1"/>
</dbReference>
<evidence type="ECO:0000256" key="6">
    <source>
        <dbReference type="ARBA" id="ARBA00025737"/>
    </source>
</evidence>
<dbReference type="GO" id="GO:0020037">
    <property type="term" value="F:heme binding"/>
    <property type="evidence" value="ECO:0007669"/>
    <property type="project" value="InterPro"/>
</dbReference>
<accession>A1B986</accession>
<dbReference type="PANTHER" id="PTHR30521">
    <property type="entry name" value="DEFERROCHELATASE/PEROXIDASE"/>
    <property type="match status" value="1"/>
</dbReference>
<evidence type="ECO:0000256" key="2">
    <source>
        <dbReference type="ARBA" id="ARBA00022559"/>
    </source>
</evidence>
<feature type="domain" description="Dyp-type peroxidase C-terminal" evidence="9">
    <location>
        <begin position="139"/>
        <end position="303"/>
    </location>
</feature>
<evidence type="ECO:0000313" key="11">
    <source>
        <dbReference type="Proteomes" id="UP000000361"/>
    </source>
</evidence>
<keyword evidence="2 10" id="KW-0575">Peroxidase</keyword>
<dbReference type="InterPro" id="IPR006314">
    <property type="entry name" value="Dyp_peroxidase"/>
</dbReference>
<evidence type="ECO:0000256" key="4">
    <source>
        <dbReference type="ARBA" id="ARBA00023002"/>
    </source>
</evidence>
<dbReference type="PANTHER" id="PTHR30521:SF0">
    <property type="entry name" value="DYP-TYPE PEROXIDASE FAMILY PROTEIN"/>
    <property type="match status" value="1"/>
</dbReference>
<comment type="cofactor">
    <cofactor evidence="1">
        <name>heme b</name>
        <dbReference type="ChEBI" id="CHEBI:60344"/>
    </cofactor>
</comment>
<dbReference type="STRING" id="318586.Pden_4014"/>
<keyword evidence="4" id="KW-0560">Oxidoreductase</keyword>
<sequence>MTPIASQPADGSLTANAIFLTLSLHGEDAALDGFRDLCADLPSLVRAVGFRSAAAGLSCVIGIGSALWERLDMGARPQGLHPFRELAGVHHAPATPGDILFHIRAERPDFCFELASQILRRLGPVSSVEDETQGFKFFDNRDLLGFVDGTENPNGADRTAAVLIGPEDAAFAGGSYVIVQKYLHDLARWEAMTVEAQERVIGRRKLSDIEFPEAEKASFAHNVLTNINDDRGNQLQILRDNMPFGSPARGEFGTYFIGYAREPGRIETMLENMFVGLPPGNYDRLLDVSTAVTGGLFFVPGADVLDAIGAGRPVQQPAAKPEPAVRTDGSLGLGSLKQGN</sequence>
<evidence type="ECO:0000256" key="3">
    <source>
        <dbReference type="ARBA" id="ARBA00022723"/>
    </source>
</evidence>
<dbReference type="Pfam" id="PF04261">
    <property type="entry name" value="Dyp_perox_N"/>
    <property type="match status" value="1"/>
</dbReference>
<dbReference type="KEGG" id="pde:Pden_4014"/>
<organism evidence="10 11">
    <name type="scientific">Paracoccus denitrificans (strain Pd 1222)</name>
    <dbReference type="NCBI Taxonomy" id="318586"/>
    <lineage>
        <taxon>Bacteria</taxon>
        <taxon>Pseudomonadati</taxon>
        <taxon>Pseudomonadota</taxon>
        <taxon>Alphaproteobacteria</taxon>
        <taxon>Rhodobacterales</taxon>
        <taxon>Paracoccaceae</taxon>
        <taxon>Paracoccus</taxon>
    </lineage>
</organism>
<evidence type="ECO:0000256" key="5">
    <source>
        <dbReference type="ARBA" id="ARBA00023004"/>
    </source>
</evidence>
<dbReference type="AlphaFoldDB" id="A1B986"/>
<dbReference type="GeneID" id="93453678"/>
<dbReference type="InterPro" id="IPR048327">
    <property type="entry name" value="Dyp_perox_N"/>
</dbReference>
<dbReference type="eggNOG" id="COG2837">
    <property type="taxonomic scope" value="Bacteria"/>
</dbReference>
<dbReference type="PROSITE" id="PS51404">
    <property type="entry name" value="DYP_PEROXIDASE"/>
    <property type="match status" value="1"/>
</dbReference>
<evidence type="ECO:0000313" key="10">
    <source>
        <dbReference type="EMBL" id="ABL72080.1"/>
    </source>
</evidence>
<dbReference type="HOGENOM" id="CLU_044178_0_0_5"/>
<dbReference type="SUPFAM" id="SSF54909">
    <property type="entry name" value="Dimeric alpha+beta barrel"/>
    <property type="match status" value="1"/>
</dbReference>
<name>A1B986_PARDP</name>
<evidence type="ECO:0000259" key="8">
    <source>
        <dbReference type="Pfam" id="PF04261"/>
    </source>
</evidence>
<keyword evidence="11" id="KW-1185">Reference proteome</keyword>
<evidence type="ECO:0000256" key="1">
    <source>
        <dbReference type="ARBA" id="ARBA00001970"/>
    </source>
</evidence>